<organism evidence="1 2">
    <name type="scientific">Gossypium tomentosum</name>
    <name type="common">Hawaiian cotton</name>
    <name type="synonym">Gossypium sandvicense</name>
    <dbReference type="NCBI Taxonomy" id="34277"/>
    <lineage>
        <taxon>Eukaryota</taxon>
        <taxon>Viridiplantae</taxon>
        <taxon>Streptophyta</taxon>
        <taxon>Embryophyta</taxon>
        <taxon>Tracheophyta</taxon>
        <taxon>Spermatophyta</taxon>
        <taxon>Magnoliopsida</taxon>
        <taxon>eudicotyledons</taxon>
        <taxon>Gunneridae</taxon>
        <taxon>Pentapetalae</taxon>
        <taxon>rosids</taxon>
        <taxon>malvids</taxon>
        <taxon>Malvales</taxon>
        <taxon>Malvaceae</taxon>
        <taxon>Malvoideae</taxon>
        <taxon>Gossypium</taxon>
    </lineage>
</organism>
<proteinExistence type="predicted"/>
<evidence type="ECO:0000313" key="1">
    <source>
        <dbReference type="EMBL" id="TYI21017.1"/>
    </source>
</evidence>
<dbReference type="InterPro" id="IPR036397">
    <property type="entry name" value="RNaseH_sf"/>
</dbReference>
<sequence length="112" mass="12387">MARGIFSGAAGTNVTKEAEIEVVKIALEVFESTSWKCSNSLVIEVASAMVFSWCINKGLRPWSLQAIFLEIESTKRKTGSIVFSLVDRNGNDLAFSLALAGVNRTQLFKVWW</sequence>
<dbReference type="AlphaFoldDB" id="A0A5D2PXX4"/>
<dbReference type="EMBL" id="CM017615">
    <property type="protein sequence ID" value="TYI21017.1"/>
    <property type="molecule type" value="Genomic_DNA"/>
</dbReference>
<name>A0A5D2PXX4_GOSTO</name>
<evidence type="ECO:0008006" key="3">
    <source>
        <dbReference type="Google" id="ProtNLM"/>
    </source>
</evidence>
<dbReference type="Proteomes" id="UP000322667">
    <property type="component" value="Chromosome A06"/>
</dbReference>
<dbReference type="Gene3D" id="3.30.420.10">
    <property type="entry name" value="Ribonuclease H-like superfamily/Ribonuclease H"/>
    <property type="match status" value="1"/>
</dbReference>
<keyword evidence="2" id="KW-1185">Reference proteome</keyword>
<protein>
    <recommendedName>
        <fullName evidence="3">RNase H type-1 domain-containing protein</fullName>
    </recommendedName>
</protein>
<evidence type="ECO:0000313" key="2">
    <source>
        <dbReference type="Proteomes" id="UP000322667"/>
    </source>
</evidence>
<reference evidence="1 2" key="1">
    <citation type="submission" date="2019-07" db="EMBL/GenBank/DDBJ databases">
        <title>WGS assembly of Gossypium tomentosum.</title>
        <authorList>
            <person name="Chen Z.J."/>
            <person name="Sreedasyam A."/>
            <person name="Ando A."/>
            <person name="Song Q."/>
            <person name="De L."/>
            <person name="Hulse-Kemp A."/>
            <person name="Ding M."/>
            <person name="Ye W."/>
            <person name="Kirkbride R."/>
            <person name="Jenkins J."/>
            <person name="Plott C."/>
            <person name="Lovell J."/>
            <person name="Lin Y.-M."/>
            <person name="Vaughn R."/>
            <person name="Liu B."/>
            <person name="Li W."/>
            <person name="Simpson S."/>
            <person name="Scheffler B."/>
            <person name="Saski C."/>
            <person name="Grover C."/>
            <person name="Hu G."/>
            <person name="Conover J."/>
            <person name="Carlson J."/>
            <person name="Shu S."/>
            <person name="Boston L."/>
            <person name="Williams M."/>
            <person name="Peterson D."/>
            <person name="Mcgee K."/>
            <person name="Jones D."/>
            <person name="Wendel J."/>
            <person name="Stelly D."/>
            <person name="Grimwood J."/>
            <person name="Schmutz J."/>
        </authorList>
    </citation>
    <scope>NUCLEOTIDE SEQUENCE [LARGE SCALE GENOMIC DNA]</scope>
    <source>
        <strain evidence="1">7179.01</strain>
    </source>
</reference>
<accession>A0A5D2PXX4</accession>
<dbReference type="GO" id="GO:0003676">
    <property type="term" value="F:nucleic acid binding"/>
    <property type="evidence" value="ECO:0007669"/>
    <property type="project" value="InterPro"/>
</dbReference>
<gene>
    <name evidence="1" type="ORF">ES332_A06G008500v1</name>
</gene>